<accession>A0ABR1Q339</accession>
<evidence type="ECO:0000313" key="2">
    <source>
        <dbReference type="Proteomes" id="UP001391051"/>
    </source>
</evidence>
<comment type="caution">
    <text evidence="1">The sequence shown here is derived from an EMBL/GenBank/DDBJ whole genome shotgun (WGS) entry which is preliminary data.</text>
</comment>
<gene>
    <name evidence="1" type="ORF">PG986_010748</name>
</gene>
<evidence type="ECO:0000313" key="1">
    <source>
        <dbReference type="EMBL" id="KAK7946427.1"/>
    </source>
</evidence>
<keyword evidence="2" id="KW-1185">Reference proteome</keyword>
<name>A0ABR1Q339_9PEZI</name>
<proteinExistence type="predicted"/>
<dbReference type="RefSeq" id="XP_066696461.1">
    <property type="nucleotide sequence ID" value="XM_066846970.1"/>
</dbReference>
<sequence length="100" mass="10778">MLNVGFGASMFPVANRPSPVLAAAYSLTMGSLVDQSKIVVPTHLHSCLIASKACATQVRHLFRVVLHDRDLAQDLEETILIRELGYDDANEERGSAASIG</sequence>
<organism evidence="1 2">
    <name type="scientific">Apiospora aurea</name>
    <dbReference type="NCBI Taxonomy" id="335848"/>
    <lineage>
        <taxon>Eukaryota</taxon>
        <taxon>Fungi</taxon>
        <taxon>Dikarya</taxon>
        <taxon>Ascomycota</taxon>
        <taxon>Pezizomycotina</taxon>
        <taxon>Sordariomycetes</taxon>
        <taxon>Xylariomycetidae</taxon>
        <taxon>Amphisphaeriales</taxon>
        <taxon>Apiosporaceae</taxon>
        <taxon>Apiospora</taxon>
    </lineage>
</organism>
<dbReference type="Proteomes" id="UP001391051">
    <property type="component" value="Unassembled WGS sequence"/>
</dbReference>
<reference evidence="1 2" key="1">
    <citation type="submission" date="2023-01" db="EMBL/GenBank/DDBJ databases">
        <title>Analysis of 21 Apiospora genomes using comparative genomics revels a genus with tremendous synthesis potential of carbohydrate active enzymes and secondary metabolites.</title>
        <authorList>
            <person name="Sorensen T."/>
        </authorList>
    </citation>
    <scope>NUCLEOTIDE SEQUENCE [LARGE SCALE GENOMIC DNA]</scope>
    <source>
        <strain evidence="1 2">CBS 24483</strain>
    </source>
</reference>
<dbReference type="EMBL" id="JAQQWE010000007">
    <property type="protein sequence ID" value="KAK7946427.1"/>
    <property type="molecule type" value="Genomic_DNA"/>
</dbReference>
<protein>
    <submittedName>
        <fullName evidence="1">Uncharacterized protein</fullName>
    </submittedName>
</protein>
<dbReference type="GeneID" id="92080032"/>